<feature type="region of interest" description="Disordered" evidence="1">
    <location>
        <begin position="57"/>
        <end position="110"/>
    </location>
</feature>
<keyword evidence="2" id="KW-1185">Reference proteome</keyword>
<proteinExistence type="predicted"/>
<dbReference type="WBParaSite" id="L893_g1496.t1">
    <property type="protein sequence ID" value="L893_g1496.t1"/>
    <property type="gene ID" value="L893_g1496"/>
</dbReference>
<accession>A0A1I7YD99</accession>
<feature type="compositionally biased region" description="Basic residues" evidence="1">
    <location>
        <begin position="79"/>
        <end position="93"/>
    </location>
</feature>
<evidence type="ECO:0000313" key="2">
    <source>
        <dbReference type="Proteomes" id="UP000095287"/>
    </source>
</evidence>
<dbReference type="AlphaFoldDB" id="A0A1I7YD99"/>
<name>A0A1I7YD99_9BILA</name>
<dbReference type="Proteomes" id="UP000095287">
    <property type="component" value="Unplaced"/>
</dbReference>
<reference evidence="3" key="1">
    <citation type="submission" date="2016-11" db="UniProtKB">
        <authorList>
            <consortium name="WormBaseParasite"/>
        </authorList>
    </citation>
    <scope>IDENTIFICATION</scope>
</reference>
<feature type="compositionally biased region" description="Polar residues" evidence="1">
    <location>
        <begin position="61"/>
        <end position="74"/>
    </location>
</feature>
<evidence type="ECO:0000256" key="1">
    <source>
        <dbReference type="SAM" id="MobiDB-lite"/>
    </source>
</evidence>
<protein>
    <submittedName>
        <fullName evidence="3">Protein kinase domain-containing protein</fullName>
    </submittedName>
</protein>
<evidence type="ECO:0000313" key="3">
    <source>
        <dbReference type="WBParaSite" id="L893_g1496.t1"/>
    </source>
</evidence>
<sequence length="156" mass="17599">MMLNNFPTIGRSAAVLKLIDYGLKVVKGTPKIQQASRIRCYTKHKVECSRPVVKRCRLSHSPGSRKSSTATMKTEQPARRRSPRRDSSRRHGSRTCYSSRGRSRSRSPLRVRPALLKMVEARTDEDRRKIFEAILARPGLADLVDHALATVAACTR</sequence>
<organism evidence="2 3">
    <name type="scientific">Steinernema glaseri</name>
    <dbReference type="NCBI Taxonomy" id="37863"/>
    <lineage>
        <taxon>Eukaryota</taxon>
        <taxon>Metazoa</taxon>
        <taxon>Ecdysozoa</taxon>
        <taxon>Nematoda</taxon>
        <taxon>Chromadorea</taxon>
        <taxon>Rhabditida</taxon>
        <taxon>Tylenchina</taxon>
        <taxon>Panagrolaimomorpha</taxon>
        <taxon>Strongyloidoidea</taxon>
        <taxon>Steinernematidae</taxon>
        <taxon>Steinernema</taxon>
    </lineage>
</organism>